<proteinExistence type="predicted"/>
<evidence type="ECO:0000313" key="2">
    <source>
        <dbReference type="EMBL" id="MBG6084925.1"/>
    </source>
</evidence>
<reference evidence="2" key="1">
    <citation type="submission" date="2020-11" db="EMBL/GenBank/DDBJ databases">
        <title>Sequencing the genomes of 1000 actinobacteria strains.</title>
        <authorList>
            <person name="Klenk H.-P."/>
        </authorList>
    </citation>
    <scope>NUCLEOTIDE SEQUENCE</scope>
    <source>
        <strain evidence="2">DSM 26152</strain>
    </source>
</reference>
<organism evidence="2 3">
    <name type="scientific">Zhihengliuella flava</name>
    <dbReference type="NCBI Taxonomy" id="1285193"/>
    <lineage>
        <taxon>Bacteria</taxon>
        <taxon>Bacillati</taxon>
        <taxon>Actinomycetota</taxon>
        <taxon>Actinomycetes</taxon>
        <taxon>Micrococcales</taxon>
        <taxon>Micrococcaceae</taxon>
        <taxon>Zhihengliuella</taxon>
    </lineage>
</organism>
<dbReference type="RefSeq" id="WP_196836166.1">
    <property type="nucleotide sequence ID" value="NZ_JADOTZ010000001.1"/>
</dbReference>
<dbReference type="Pfam" id="PF07683">
    <property type="entry name" value="CobW_C"/>
    <property type="match status" value="1"/>
</dbReference>
<dbReference type="InterPro" id="IPR011629">
    <property type="entry name" value="CobW-like_C"/>
</dbReference>
<dbReference type="EMBL" id="JADOTZ010000001">
    <property type="protein sequence ID" value="MBG6084925.1"/>
    <property type="molecule type" value="Genomic_DNA"/>
</dbReference>
<dbReference type="PANTHER" id="PTHR43603:SF1">
    <property type="entry name" value="ZINC-REGULATED GTPASE METALLOPROTEIN ACTIVATOR 1"/>
    <property type="match status" value="1"/>
</dbReference>
<dbReference type="SUPFAM" id="SSF90002">
    <property type="entry name" value="Hypothetical protein YjiA, C-terminal domain"/>
    <property type="match status" value="1"/>
</dbReference>
<keyword evidence="3" id="KW-1185">Reference proteome</keyword>
<dbReference type="InterPro" id="IPR027417">
    <property type="entry name" value="P-loop_NTPase"/>
</dbReference>
<dbReference type="PANTHER" id="PTHR43603">
    <property type="entry name" value="COBW DOMAIN-CONTAINING PROTEIN DDB_G0274527"/>
    <property type="match status" value="1"/>
</dbReference>
<dbReference type="Proteomes" id="UP000625033">
    <property type="component" value="Unassembled WGS sequence"/>
</dbReference>
<sequence length="343" mass="36961">MRDVVLVVGACAPERREHARKISTARQATIAAGALPARHAPREAVAAGFDDLAATVHLLERHNPGGSVVIDLPLELPVTDAIGFVSDGSFAGELADVVCVVDAAHVLEDLFDDAYAVDLVARALLTVQQIEYASVILLTNAESLTGPELSAVSSLISHLAPTAHLAMDVDRWLGDDRRAHEAPEPGLRPGWIQQLNAAEPSARAPRVIDPRIAALRYHRIRPFHPARLRAALDDLGDGAAGQIIRSSGFARLATREHITAHWEQVGQMFDLLPIQRDDADAEESVSLGQDIVFTGFLLNAGELVRVLDAALLTDAEFLAGHAAWCQYEDPFPAWVQVHDAADD</sequence>
<accession>A0A931D758</accession>
<gene>
    <name evidence="2" type="ORF">IW252_001692</name>
</gene>
<evidence type="ECO:0000259" key="1">
    <source>
        <dbReference type="SMART" id="SM00833"/>
    </source>
</evidence>
<dbReference type="Gene3D" id="3.40.50.300">
    <property type="entry name" value="P-loop containing nucleotide triphosphate hydrolases"/>
    <property type="match status" value="1"/>
</dbReference>
<dbReference type="InterPro" id="IPR051927">
    <property type="entry name" value="Zn_Chap_cDPG_Synth"/>
</dbReference>
<evidence type="ECO:0000313" key="3">
    <source>
        <dbReference type="Proteomes" id="UP000625033"/>
    </source>
</evidence>
<protein>
    <submittedName>
        <fullName evidence="2">G3E family GTPase</fullName>
    </submittedName>
</protein>
<name>A0A931D758_9MICC</name>
<feature type="domain" description="CobW C-terminal" evidence="1">
    <location>
        <begin position="212"/>
        <end position="311"/>
    </location>
</feature>
<dbReference type="SMART" id="SM00833">
    <property type="entry name" value="CobW_C"/>
    <property type="match status" value="1"/>
</dbReference>
<dbReference type="AlphaFoldDB" id="A0A931D758"/>
<comment type="caution">
    <text evidence="2">The sequence shown here is derived from an EMBL/GenBank/DDBJ whole genome shotgun (WGS) entry which is preliminary data.</text>
</comment>